<dbReference type="Proteomes" id="UP000323876">
    <property type="component" value="Unassembled WGS sequence"/>
</dbReference>
<evidence type="ECO:0000313" key="3">
    <source>
        <dbReference type="Proteomes" id="UP000323876"/>
    </source>
</evidence>
<dbReference type="RefSeq" id="WP_150403374.1">
    <property type="nucleotide sequence ID" value="NZ_VXLC01000008.1"/>
</dbReference>
<evidence type="ECO:0000256" key="1">
    <source>
        <dbReference type="SAM" id="Phobius"/>
    </source>
</evidence>
<dbReference type="EMBL" id="VXLC01000008">
    <property type="protein sequence ID" value="KAA8887043.1"/>
    <property type="molecule type" value="Genomic_DNA"/>
</dbReference>
<protein>
    <submittedName>
        <fullName evidence="2">Uncharacterized protein</fullName>
    </submittedName>
</protein>
<accession>A0A5N0EDN3</accession>
<keyword evidence="1" id="KW-0812">Transmembrane</keyword>
<proteinExistence type="predicted"/>
<dbReference type="AlphaFoldDB" id="A0A5N0EDN3"/>
<dbReference type="OrthoDB" id="4578861at2"/>
<feature type="transmembrane region" description="Helical" evidence="1">
    <location>
        <begin position="253"/>
        <end position="270"/>
    </location>
</feature>
<reference evidence="2 3" key="1">
    <citation type="submission" date="2019-09" db="EMBL/GenBank/DDBJ databases">
        <authorList>
            <person name="Wang X."/>
        </authorList>
    </citation>
    <scope>NUCLEOTIDE SEQUENCE [LARGE SCALE GENOMIC DNA]</scope>
    <source>
        <strain evidence="2 3">CICC 11023</strain>
    </source>
</reference>
<gene>
    <name evidence="2" type="ORF">F3087_19175</name>
</gene>
<keyword evidence="1" id="KW-0472">Membrane</keyword>
<sequence length="272" mass="28871">MATISDRRSVTRTASMIPIQDVLRVVDSVQASDAGQEAFDAEPLVGVYGLRTFTLDRGTLRPVFDWNGSTAWGDGTCIAECNRGERHQVPADGCTCGVYSFRDLNRLRQQYSQSAAIVGVVALEGRVVEGVSGWRAQAARLVALWERTPGVVHGLPGVKRCGQLEDMVRAYPGLSVAGSSKSGASRYASPWPVLSPTSLSGPVPGPVLLRPVAASPTPSRRQRSVRRTPSGVAIALLGAVISLAIVVFTHGPVVLIGIVVILAIIVGPEFRH</sequence>
<evidence type="ECO:0000313" key="2">
    <source>
        <dbReference type="EMBL" id="KAA8887043.1"/>
    </source>
</evidence>
<name>A0A5N0EDN3_9NOCA</name>
<comment type="caution">
    <text evidence="2">The sequence shown here is derived from an EMBL/GenBank/DDBJ whole genome shotgun (WGS) entry which is preliminary data.</text>
</comment>
<keyword evidence="3" id="KW-1185">Reference proteome</keyword>
<keyword evidence="1" id="KW-1133">Transmembrane helix</keyword>
<feature type="transmembrane region" description="Helical" evidence="1">
    <location>
        <begin position="230"/>
        <end position="247"/>
    </location>
</feature>
<organism evidence="2 3">
    <name type="scientific">Nocardia colli</name>
    <dbReference type="NCBI Taxonomy" id="2545717"/>
    <lineage>
        <taxon>Bacteria</taxon>
        <taxon>Bacillati</taxon>
        <taxon>Actinomycetota</taxon>
        <taxon>Actinomycetes</taxon>
        <taxon>Mycobacteriales</taxon>
        <taxon>Nocardiaceae</taxon>
        <taxon>Nocardia</taxon>
    </lineage>
</organism>